<gene>
    <name evidence="2" type="ORF">M407DRAFT_240977</name>
</gene>
<proteinExistence type="predicted"/>
<name>A0A0C3QLF4_9AGAM</name>
<organism evidence="2 3">
    <name type="scientific">Tulasnella calospora MUT 4182</name>
    <dbReference type="NCBI Taxonomy" id="1051891"/>
    <lineage>
        <taxon>Eukaryota</taxon>
        <taxon>Fungi</taxon>
        <taxon>Dikarya</taxon>
        <taxon>Basidiomycota</taxon>
        <taxon>Agaricomycotina</taxon>
        <taxon>Agaricomycetes</taxon>
        <taxon>Cantharellales</taxon>
        <taxon>Tulasnellaceae</taxon>
        <taxon>Tulasnella</taxon>
    </lineage>
</organism>
<reference evidence="2 3" key="1">
    <citation type="submission" date="2014-04" db="EMBL/GenBank/DDBJ databases">
        <authorList>
            <consortium name="DOE Joint Genome Institute"/>
            <person name="Kuo A."/>
            <person name="Girlanda M."/>
            <person name="Perotto S."/>
            <person name="Kohler A."/>
            <person name="Nagy L.G."/>
            <person name="Floudas D."/>
            <person name="Copeland A."/>
            <person name="Barry K.W."/>
            <person name="Cichocki N."/>
            <person name="Veneault-Fourrey C."/>
            <person name="LaButti K."/>
            <person name="Lindquist E.A."/>
            <person name="Lipzen A."/>
            <person name="Lundell T."/>
            <person name="Morin E."/>
            <person name="Murat C."/>
            <person name="Sun H."/>
            <person name="Tunlid A."/>
            <person name="Henrissat B."/>
            <person name="Grigoriev I.V."/>
            <person name="Hibbett D.S."/>
            <person name="Martin F."/>
            <person name="Nordberg H.P."/>
            <person name="Cantor M.N."/>
            <person name="Hua S.X."/>
        </authorList>
    </citation>
    <scope>NUCLEOTIDE SEQUENCE [LARGE SCALE GENOMIC DNA]</scope>
    <source>
        <strain evidence="2 3">MUT 4182</strain>
    </source>
</reference>
<sequence>MLVLATNNSTLPLSPDFGQSALKPPPHATKSSSSTSEPTPPSSSPPLRLCWHLFLLLNRGGVGAGGKSFLILGISGPGRPRDSRSSTFRLH</sequence>
<feature type="compositionally biased region" description="Low complexity" evidence="1">
    <location>
        <begin position="28"/>
        <end position="37"/>
    </location>
</feature>
<keyword evidence="3" id="KW-1185">Reference proteome</keyword>
<dbReference type="Proteomes" id="UP000054248">
    <property type="component" value="Unassembled WGS sequence"/>
</dbReference>
<dbReference type="EMBL" id="KN822947">
    <property type="protein sequence ID" value="KIO33575.1"/>
    <property type="molecule type" value="Genomic_DNA"/>
</dbReference>
<reference evidence="3" key="2">
    <citation type="submission" date="2015-01" db="EMBL/GenBank/DDBJ databases">
        <title>Evolutionary Origins and Diversification of the Mycorrhizal Mutualists.</title>
        <authorList>
            <consortium name="DOE Joint Genome Institute"/>
            <consortium name="Mycorrhizal Genomics Consortium"/>
            <person name="Kohler A."/>
            <person name="Kuo A."/>
            <person name="Nagy L.G."/>
            <person name="Floudas D."/>
            <person name="Copeland A."/>
            <person name="Barry K.W."/>
            <person name="Cichocki N."/>
            <person name="Veneault-Fourrey C."/>
            <person name="LaButti K."/>
            <person name="Lindquist E.A."/>
            <person name="Lipzen A."/>
            <person name="Lundell T."/>
            <person name="Morin E."/>
            <person name="Murat C."/>
            <person name="Riley R."/>
            <person name="Ohm R."/>
            <person name="Sun H."/>
            <person name="Tunlid A."/>
            <person name="Henrissat B."/>
            <person name="Grigoriev I.V."/>
            <person name="Hibbett D.S."/>
            <person name="Martin F."/>
        </authorList>
    </citation>
    <scope>NUCLEOTIDE SEQUENCE [LARGE SCALE GENOMIC DNA]</scope>
    <source>
        <strain evidence="3">MUT 4182</strain>
    </source>
</reference>
<accession>A0A0C3QLF4</accession>
<feature type="non-terminal residue" evidence="2">
    <location>
        <position position="91"/>
    </location>
</feature>
<feature type="region of interest" description="Disordered" evidence="1">
    <location>
        <begin position="1"/>
        <end position="45"/>
    </location>
</feature>
<evidence type="ECO:0000313" key="3">
    <source>
        <dbReference type="Proteomes" id="UP000054248"/>
    </source>
</evidence>
<evidence type="ECO:0000313" key="2">
    <source>
        <dbReference type="EMBL" id="KIO33575.1"/>
    </source>
</evidence>
<dbReference type="AlphaFoldDB" id="A0A0C3QLF4"/>
<evidence type="ECO:0000256" key="1">
    <source>
        <dbReference type="SAM" id="MobiDB-lite"/>
    </source>
</evidence>
<feature type="compositionally biased region" description="Polar residues" evidence="1">
    <location>
        <begin position="1"/>
        <end position="12"/>
    </location>
</feature>
<protein>
    <submittedName>
        <fullName evidence="2">Uncharacterized protein</fullName>
    </submittedName>
</protein>
<dbReference type="HOGENOM" id="CLU_2433034_0_0_1"/>